<gene>
    <name evidence="5" type="ORF">H8705_13315</name>
</gene>
<dbReference type="Pfam" id="PF26078">
    <property type="entry name" value="Baseplate_J_M"/>
    <property type="match status" value="1"/>
</dbReference>
<dbReference type="InterPro" id="IPR058530">
    <property type="entry name" value="Baseplate_J-like_C"/>
</dbReference>
<feature type="domain" description="Baseplate J-like central" evidence="3">
    <location>
        <begin position="183"/>
        <end position="258"/>
    </location>
</feature>
<accession>A0A926IJC8</accession>
<dbReference type="InterPro" id="IPR006949">
    <property type="entry name" value="Barrel_Baseplate_J-like"/>
</dbReference>
<dbReference type="RefSeq" id="WP_262396278.1">
    <property type="nucleotide sequence ID" value="NZ_JACRTD010000015.1"/>
</dbReference>
<evidence type="ECO:0000313" key="6">
    <source>
        <dbReference type="Proteomes" id="UP000623678"/>
    </source>
</evidence>
<comment type="similarity">
    <text evidence="1">Belongs to the Mu gp47/PBSX XkdT family.</text>
</comment>
<comment type="caution">
    <text evidence="5">The sequence shown here is derived from an EMBL/GenBank/DDBJ whole genome shotgun (WGS) entry which is preliminary data.</text>
</comment>
<protein>
    <submittedName>
        <fullName evidence="5">Baseplate J/gp47 family protein</fullName>
    </submittedName>
</protein>
<evidence type="ECO:0000259" key="2">
    <source>
        <dbReference type="Pfam" id="PF04865"/>
    </source>
</evidence>
<dbReference type="InterPro" id="IPR052399">
    <property type="entry name" value="Phage_Baseplate_Assmbl_Protein"/>
</dbReference>
<dbReference type="Pfam" id="PF04865">
    <property type="entry name" value="Baseplate_J"/>
    <property type="match status" value="1"/>
</dbReference>
<feature type="domain" description="Baseplate protein J-like barrel" evidence="2">
    <location>
        <begin position="92"/>
        <end position="153"/>
    </location>
</feature>
<dbReference type="Proteomes" id="UP000623678">
    <property type="component" value="Unassembled WGS sequence"/>
</dbReference>
<dbReference type="EMBL" id="JACRTD010000015">
    <property type="protein sequence ID" value="MBC8586558.1"/>
    <property type="molecule type" value="Genomic_DNA"/>
</dbReference>
<dbReference type="PANTHER" id="PTHR37829">
    <property type="entry name" value="PHAGE-LIKE ELEMENT PBSX PROTEIN XKDT"/>
    <property type="match status" value="1"/>
</dbReference>
<dbReference type="AlphaFoldDB" id="A0A926IJC8"/>
<feature type="domain" description="Baseplate J-like C-terminal" evidence="4">
    <location>
        <begin position="265"/>
        <end position="354"/>
    </location>
</feature>
<sequence length="359" mass="38934">MAENYEYNSLLSEMLDLVPDDTDKREGSVIYDTLSPTAFMIAQQNYMLGYMFDLLFADTAEGEWLDRVVNDFGINREQATYALRQINTFDKNDTAIDVPLNSRFAINDVTFKITEKITTGQFKATCEQLGTSGNLYSGTILPVDNINGLANATLITEPLIPARDEETDESLRARFYEAVRQTPYGGNIADYEQKTLAVDGVGAVKVFTAVSQGAGNVGIVIGDEQGNKATAELISKVQTLMGTDGDGIAPIGHTVTVKTSVDLTVNVSAEIKIKTGSSFDVIKPIVESTITNYIENIGFTEETVFYAKLVADILNCHESIIDVGTVTMNGSSSNLILTKTYATYQVPTVGTIAVTEVAV</sequence>
<proteinExistence type="inferred from homology"/>
<keyword evidence="6" id="KW-1185">Reference proteome</keyword>
<organism evidence="5 6">
    <name type="scientific">Youxingia wuxianensis</name>
    <dbReference type="NCBI Taxonomy" id="2763678"/>
    <lineage>
        <taxon>Bacteria</taxon>
        <taxon>Bacillati</taxon>
        <taxon>Bacillota</taxon>
        <taxon>Clostridia</taxon>
        <taxon>Eubacteriales</taxon>
        <taxon>Oscillospiraceae</taxon>
        <taxon>Youxingia</taxon>
    </lineage>
</organism>
<evidence type="ECO:0000259" key="3">
    <source>
        <dbReference type="Pfam" id="PF26078"/>
    </source>
</evidence>
<reference evidence="5" key="1">
    <citation type="submission" date="2020-08" db="EMBL/GenBank/DDBJ databases">
        <title>Genome public.</title>
        <authorList>
            <person name="Liu C."/>
            <person name="Sun Q."/>
        </authorList>
    </citation>
    <scope>NUCLEOTIDE SEQUENCE</scope>
    <source>
        <strain evidence="5">NSJ-64</strain>
    </source>
</reference>
<evidence type="ECO:0000259" key="4">
    <source>
        <dbReference type="Pfam" id="PF26079"/>
    </source>
</evidence>
<dbReference type="Pfam" id="PF26079">
    <property type="entry name" value="Baseplate_J_C"/>
    <property type="match status" value="1"/>
</dbReference>
<evidence type="ECO:0000313" key="5">
    <source>
        <dbReference type="EMBL" id="MBC8586558.1"/>
    </source>
</evidence>
<dbReference type="InterPro" id="IPR058531">
    <property type="entry name" value="Baseplate_J_M"/>
</dbReference>
<dbReference type="PANTHER" id="PTHR37829:SF3">
    <property type="entry name" value="PROTEIN JAYE-RELATED"/>
    <property type="match status" value="1"/>
</dbReference>
<evidence type="ECO:0000256" key="1">
    <source>
        <dbReference type="ARBA" id="ARBA00038087"/>
    </source>
</evidence>
<name>A0A926IJC8_9FIRM</name>